<dbReference type="KEGG" id="dar:Daro_2563"/>
<dbReference type="SMART" id="SM00411">
    <property type="entry name" value="BHL"/>
    <property type="match status" value="1"/>
</dbReference>
<dbReference type="AlphaFoldDB" id="Q47CY5"/>
<dbReference type="STRING" id="159087.Daro_2563"/>
<dbReference type="InterPro" id="IPR020816">
    <property type="entry name" value="Histone-like_DNA-bd_CS"/>
</dbReference>
<dbReference type="GO" id="GO:0005829">
    <property type="term" value="C:cytosol"/>
    <property type="evidence" value="ECO:0007669"/>
    <property type="project" value="TreeGrafter"/>
</dbReference>
<keyword evidence="2 4" id="KW-0238">DNA-binding</keyword>
<dbReference type="PANTHER" id="PTHR33175:SF5">
    <property type="entry name" value="INTEGRATION HOST FACTOR SUBUNIT BETA"/>
    <property type="match status" value="1"/>
</dbReference>
<dbReference type="eggNOG" id="COG0776">
    <property type="taxonomic scope" value="Bacteria"/>
</dbReference>
<sequence>MTRSELIALLAERFPQLVQKDAEMAVTEILGAIHAALVHGYRVEIRGFGVFDLNHRTPRQARNPKTGEPVAVPAKWVPAFKAGKELRERVMASVSPQRLLIDQPAYGAIADTRQRESEMLFKDGIT</sequence>
<evidence type="ECO:0000256" key="2">
    <source>
        <dbReference type="ARBA" id="ARBA00023125"/>
    </source>
</evidence>
<evidence type="ECO:0000313" key="4">
    <source>
        <dbReference type="EMBL" id="AAZ47296.1"/>
    </source>
</evidence>
<evidence type="ECO:0000256" key="3">
    <source>
        <dbReference type="RuleBase" id="RU003939"/>
    </source>
</evidence>
<dbReference type="PANTHER" id="PTHR33175">
    <property type="entry name" value="DNA-BINDING PROTEIN HU"/>
    <property type="match status" value="1"/>
</dbReference>
<dbReference type="InterPro" id="IPR000119">
    <property type="entry name" value="Hist_DNA-bd"/>
</dbReference>
<dbReference type="HOGENOM" id="CLU_105066_2_0_4"/>
<dbReference type="OrthoDB" id="9804203at2"/>
<dbReference type="GO" id="GO:0030527">
    <property type="term" value="F:structural constituent of chromatin"/>
    <property type="evidence" value="ECO:0007669"/>
    <property type="project" value="InterPro"/>
</dbReference>
<dbReference type="CDD" id="cd13836">
    <property type="entry name" value="IHF_B"/>
    <property type="match status" value="1"/>
</dbReference>
<reference evidence="4" key="1">
    <citation type="submission" date="2005-08" db="EMBL/GenBank/DDBJ databases">
        <title>Complete sequence of Dechloromonas aromatica RCB.</title>
        <authorList>
            <person name="Salinero K.K."/>
            <person name="Copeland A."/>
            <person name="Lucas S."/>
            <person name="Lapidus A."/>
            <person name="Barry K."/>
            <person name="Detter J.C."/>
            <person name="Glavina T."/>
            <person name="Hammon N."/>
            <person name="Israni S."/>
            <person name="Pitluck S."/>
            <person name="Di Bartolo G."/>
            <person name="Trong S."/>
            <person name="Schmutz J."/>
            <person name="Larimer F."/>
            <person name="Land M."/>
            <person name="Ivanova N."/>
            <person name="Richardson P."/>
        </authorList>
    </citation>
    <scope>NUCLEOTIDE SEQUENCE</scope>
    <source>
        <strain evidence="4">RCB</strain>
    </source>
</reference>
<proteinExistence type="inferred from homology"/>
<dbReference type="PROSITE" id="PS00045">
    <property type="entry name" value="HISTONE_LIKE"/>
    <property type="match status" value="1"/>
</dbReference>
<dbReference type="SUPFAM" id="SSF47729">
    <property type="entry name" value="IHF-like DNA-binding proteins"/>
    <property type="match status" value="1"/>
</dbReference>
<dbReference type="InterPro" id="IPR010992">
    <property type="entry name" value="IHF-like_DNA-bd_dom_sf"/>
</dbReference>
<organism evidence="4">
    <name type="scientific">Dechloromonas aromatica (strain RCB)</name>
    <dbReference type="NCBI Taxonomy" id="159087"/>
    <lineage>
        <taxon>Bacteria</taxon>
        <taxon>Pseudomonadati</taxon>
        <taxon>Pseudomonadota</taxon>
        <taxon>Betaproteobacteria</taxon>
        <taxon>Rhodocyclales</taxon>
        <taxon>Azonexaceae</taxon>
        <taxon>Dechloromonas</taxon>
    </lineage>
</organism>
<dbReference type="NCBIfam" id="NF001222">
    <property type="entry name" value="PRK00199.1"/>
    <property type="match status" value="1"/>
</dbReference>
<dbReference type="EMBL" id="CP000089">
    <property type="protein sequence ID" value="AAZ47296.1"/>
    <property type="molecule type" value="Genomic_DNA"/>
</dbReference>
<evidence type="ECO:0000256" key="1">
    <source>
        <dbReference type="ARBA" id="ARBA00010529"/>
    </source>
</evidence>
<gene>
    <name evidence="4" type="ordered locus">Daro_2563</name>
</gene>
<accession>Q47CY5</accession>
<protein>
    <submittedName>
        <fullName evidence="4">Histone-like bacterial DNA-binding protein</fullName>
    </submittedName>
</protein>
<comment type="similarity">
    <text evidence="1 3">Belongs to the bacterial histone-like protein family.</text>
</comment>
<dbReference type="GO" id="GO:0003677">
    <property type="term" value="F:DNA binding"/>
    <property type="evidence" value="ECO:0007669"/>
    <property type="project" value="UniProtKB-KW"/>
</dbReference>
<name>Q47CY5_DECAR</name>
<dbReference type="Pfam" id="PF00216">
    <property type="entry name" value="Bac_DNA_binding"/>
    <property type="match status" value="1"/>
</dbReference>
<dbReference type="Gene3D" id="4.10.520.10">
    <property type="entry name" value="IHF-like DNA-binding proteins"/>
    <property type="match status" value="1"/>
</dbReference>
<dbReference type="PRINTS" id="PR01727">
    <property type="entry name" value="DNABINDINGHU"/>
</dbReference>